<organism evidence="2 3">
    <name type="scientific">Actinoplanes nipponensis</name>
    <dbReference type="NCBI Taxonomy" id="135950"/>
    <lineage>
        <taxon>Bacteria</taxon>
        <taxon>Bacillati</taxon>
        <taxon>Actinomycetota</taxon>
        <taxon>Actinomycetes</taxon>
        <taxon>Micromonosporales</taxon>
        <taxon>Micromonosporaceae</taxon>
        <taxon>Actinoplanes</taxon>
    </lineage>
</organism>
<dbReference type="InterPro" id="IPR027417">
    <property type="entry name" value="P-loop_NTPase"/>
</dbReference>
<gene>
    <name evidence="2" type="ORF">Ani05nite_24310</name>
</gene>
<keyword evidence="3" id="KW-1185">Reference proteome</keyword>
<reference evidence="2" key="1">
    <citation type="submission" date="2021-01" db="EMBL/GenBank/DDBJ databases">
        <title>Whole genome shotgun sequence of Actinoplanes nipponensis NBRC 14063.</title>
        <authorList>
            <person name="Komaki H."/>
            <person name="Tamura T."/>
        </authorList>
    </citation>
    <scope>NUCLEOTIDE SEQUENCE</scope>
    <source>
        <strain evidence="2">NBRC 14063</strain>
    </source>
</reference>
<feature type="region of interest" description="Disordered" evidence="1">
    <location>
        <begin position="1"/>
        <end position="27"/>
    </location>
</feature>
<dbReference type="EMBL" id="BOMQ01000027">
    <property type="protein sequence ID" value="GIE48897.1"/>
    <property type="molecule type" value="Genomic_DNA"/>
</dbReference>
<sequence length="192" mass="20660">MCTRVRRAVGEPAGRPPVLAVDGPGSGGKSTFARRLADLWTGATVVHTDDIAWRHAVLDWTALLTEGVLAPVRAGQPVAYRPPQWDAAGRPGAIEVPAESTLVIVEGVGAGRRELAPLLDAVVWVESPREDVDRRDAERVAAGETTPADYAAWKAEEDPFLAAERTWERAAFVIAGWPALPHDPRAEFVICS</sequence>
<evidence type="ECO:0000256" key="1">
    <source>
        <dbReference type="SAM" id="MobiDB-lite"/>
    </source>
</evidence>
<name>A0A919JH07_9ACTN</name>
<dbReference type="AlphaFoldDB" id="A0A919JH07"/>
<dbReference type="SUPFAM" id="SSF52540">
    <property type="entry name" value="P-loop containing nucleoside triphosphate hydrolases"/>
    <property type="match status" value="1"/>
</dbReference>
<evidence type="ECO:0000313" key="2">
    <source>
        <dbReference type="EMBL" id="GIE48897.1"/>
    </source>
</evidence>
<dbReference type="Gene3D" id="3.40.50.300">
    <property type="entry name" value="P-loop containing nucleotide triphosphate hydrolases"/>
    <property type="match status" value="1"/>
</dbReference>
<accession>A0A919JH07</accession>
<evidence type="ECO:0000313" key="3">
    <source>
        <dbReference type="Proteomes" id="UP000647172"/>
    </source>
</evidence>
<protein>
    <recommendedName>
        <fullName evidence="4">Uridine kinase</fullName>
    </recommendedName>
</protein>
<comment type="caution">
    <text evidence="2">The sequence shown here is derived from an EMBL/GenBank/DDBJ whole genome shotgun (WGS) entry which is preliminary data.</text>
</comment>
<dbReference type="Proteomes" id="UP000647172">
    <property type="component" value="Unassembled WGS sequence"/>
</dbReference>
<evidence type="ECO:0008006" key="4">
    <source>
        <dbReference type="Google" id="ProtNLM"/>
    </source>
</evidence>
<proteinExistence type="predicted"/>